<evidence type="ECO:0000256" key="3">
    <source>
        <dbReference type="PROSITE-ProRule" id="PRU10038"/>
    </source>
</evidence>
<dbReference type="Proteomes" id="UP000321104">
    <property type="component" value="Unassembled WGS sequence"/>
</dbReference>
<evidence type="ECO:0000313" key="9">
    <source>
        <dbReference type="Proteomes" id="UP000194641"/>
    </source>
</evidence>
<dbReference type="PROSITE" id="PS01174">
    <property type="entry name" value="LIPASE_GDXG_SER"/>
    <property type="match status" value="1"/>
</dbReference>
<protein>
    <submittedName>
        <fullName evidence="5 7">Lipase</fullName>
    </submittedName>
</protein>
<organism evidence="7 9">
    <name type="scientific">Acetobacter indonesiensis</name>
    <dbReference type="NCBI Taxonomy" id="104101"/>
    <lineage>
        <taxon>Bacteria</taxon>
        <taxon>Pseudomonadati</taxon>
        <taxon>Pseudomonadota</taxon>
        <taxon>Alphaproteobacteria</taxon>
        <taxon>Acetobacterales</taxon>
        <taxon>Acetobacteraceae</taxon>
        <taxon>Acetobacter</taxon>
    </lineage>
</organism>
<evidence type="ECO:0000313" key="10">
    <source>
        <dbReference type="Proteomes" id="UP000321104"/>
    </source>
</evidence>
<evidence type="ECO:0000256" key="1">
    <source>
        <dbReference type="ARBA" id="ARBA00010515"/>
    </source>
</evidence>
<dbReference type="InterPro" id="IPR033140">
    <property type="entry name" value="Lipase_GDXG_put_SER_AS"/>
</dbReference>
<dbReference type="PANTHER" id="PTHR48081:SF8">
    <property type="entry name" value="ALPHA_BETA HYDROLASE FOLD-3 DOMAIN-CONTAINING PROTEIN-RELATED"/>
    <property type="match status" value="1"/>
</dbReference>
<name>A0A252AQL7_9PROT</name>
<feature type="domain" description="Alpha/beta hydrolase fold-3" evidence="4">
    <location>
        <begin position="125"/>
        <end position="329"/>
    </location>
</feature>
<dbReference type="EMBL" id="BAMW01000011">
    <property type="protein sequence ID" value="GAN62619.1"/>
    <property type="molecule type" value="Genomic_DNA"/>
</dbReference>
<dbReference type="InterPro" id="IPR050300">
    <property type="entry name" value="GDXG_lipolytic_enzyme"/>
</dbReference>
<reference evidence="7" key="2">
    <citation type="submission" date="2014-06" db="EMBL/GenBank/DDBJ databases">
        <authorList>
            <person name="Ju J."/>
            <person name="Zhang J."/>
        </authorList>
    </citation>
    <scope>NUCLEOTIDE SEQUENCE [LARGE SCALE GENOMIC DNA]</scope>
    <source>
        <strain evidence="7">DmL_051</strain>
    </source>
</reference>
<dbReference type="SUPFAM" id="SSF53474">
    <property type="entry name" value="alpha/beta-Hydrolases"/>
    <property type="match status" value="1"/>
</dbReference>
<reference evidence="9" key="3">
    <citation type="submission" date="2014-06" db="EMBL/GenBank/DDBJ databases">
        <authorList>
            <person name="Winans N.J."/>
            <person name="Newell P.D."/>
            <person name="Douglas A.E."/>
        </authorList>
    </citation>
    <scope>NUCLEOTIDE SEQUENCE [LARGE SCALE GENOMIC DNA]</scope>
</reference>
<evidence type="ECO:0000313" key="7">
    <source>
        <dbReference type="EMBL" id="OUI92115.1"/>
    </source>
</evidence>
<reference evidence="6 10" key="4">
    <citation type="submission" date="2019-07" db="EMBL/GenBank/DDBJ databases">
        <title>Whole genome shotgun sequence of Acetobacter indonesiensis NBRC 16471.</title>
        <authorList>
            <person name="Hosoyama A."/>
            <person name="Uohara A."/>
            <person name="Ohji S."/>
            <person name="Ichikawa N."/>
        </authorList>
    </citation>
    <scope>NUCLEOTIDE SEQUENCE [LARGE SCALE GENOMIC DNA]</scope>
    <source>
        <strain evidence="6 10">NBRC 16471</strain>
    </source>
</reference>
<evidence type="ECO:0000256" key="2">
    <source>
        <dbReference type="ARBA" id="ARBA00022801"/>
    </source>
</evidence>
<keyword evidence="8" id="KW-1185">Reference proteome</keyword>
<feature type="active site" evidence="3">
    <location>
        <position position="201"/>
    </location>
</feature>
<keyword evidence="2" id="KW-0378">Hydrolase</keyword>
<evidence type="ECO:0000259" key="4">
    <source>
        <dbReference type="Pfam" id="PF07859"/>
    </source>
</evidence>
<evidence type="ECO:0000313" key="6">
    <source>
        <dbReference type="EMBL" id="GEN03437.1"/>
    </source>
</evidence>
<dbReference type="GO" id="GO:0016787">
    <property type="term" value="F:hydrolase activity"/>
    <property type="evidence" value="ECO:0007669"/>
    <property type="project" value="UniProtKB-KW"/>
</dbReference>
<dbReference type="Gene3D" id="3.40.50.1820">
    <property type="entry name" value="alpha/beta hydrolase"/>
    <property type="match status" value="1"/>
</dbReference>
<dbReference type="RefSeq" id="WP_048845154.1">
    <property type="nucleotide sequence ID" value="NZ_BAMW01000011.1"/>
</dbReference>
<proteinExistence type="inferred from homology"/>
<dbReference type="EMBL" id="JOPA01000034">
    <property type="protein sequence ID" value="OUI92115.1"/>
    <property type="molecule type" value="Genomic_DNA"/>
</dbReference>
<gene>
    <name evidence="5" type="ORF">Abin_011_025</name>
    <name evidence="6" type="ORF">AIN02nite_14620</name>
    <name evidence="7" type="ORF">HK17_10645</name>
</gene>
<comment type="caution">
    <text evidence="7">The sequence shown here is derived from an EMBL/GenBank/DDBJ whole genome shotgun (WGS) entry which is preliminary data.</text>
</comment>
<accession>A0A252AQL7</accession>
<dbReference type="Proteomes" id="UP000032673">
    <property type="component" value="Unassembled WGS sequence"/>
</dbReference>
<evidence type="ECO:0000313" key="5">
    <source>
        <dbReference type="EMBL" id="GAN62619.1"/>
    </source>
</evidence>
<dbReference type="Pfam" id="PF07859">
    <property type="entry name" value="Abhydrolase_3"/>
    <property type="match status" value="1"/>
</dbReference>
<comment type="similarity">
    <text evidence="1">Belongs to the 'GDXG' lipolytic enzyme family.</text>
</comment>
<dbReference type="Proteomes" id="UP000194641">
    <property type="component" value="Unassembled WGS sequence"/>
</dbReference>
<dbReference type="InterPro" id="IPR013094">
    <property type="entry name" value="AB_hydrolase_3"/>
</dbReference>
<dbReference type="PANTHER" id="PTHR48081">
    <property type="entry name" value="AB HYDROLASE SUPERFAMILY PROTEIN C4A8.06C"/>
    <property type="match status" value="1"/>
</dbReference>
<evidence type="ECO:0000313" key="8">
    <source>
        <dbReference type="Proteomes" id="UP000032673"/>
    </source>
</evidence>
<sequence>MAEHFARHHNETAPITPNLPARILLGWIKWQAAHRARKVARSTRQQALEQESMPSIPAPEQVVDHAVAQASFLKTLRKVMDTPSFPTRLSAFGLRKVYALSIPDGAGGVMAARLYVPHGRVRGAVLYLHGGGFVHCGLNSHHGICCRLARASGAAVLLPDYRLAPEHPYPAAADDALAALRWLVEASHRHWGGAVAVAGDSAGGNLAAVLAQDAKAGAVQAPVLQLLYYPSLYGAEAFPSHDFYSEGYFLSRRSMQWYGEQYIACEEDWTAPRFVPGKCVDLTGLAPALIVTAECDPMRDEGAAYARALTAAGVAVRYICYRGALHGFLNFYSLMPPGKSALRAGARALRKAFAKTSSGKSV</sequence>
<dbReference type="EMBL" id="BJXQ01000007">
    <property type="protein sequence ID" value="GEN03437.1"/>
    <property type="molecule type" value="Genomic_DNA"/>
</dbReference>
<reference evidence="5 8" key="1">
    <citation type="submission" date="2012-11" db="EMBL/GenBank/DDBJ databases">
        <title>Whole genome sequence of Acetobacter indonesiensis 5H-1.</title>
        <authorList>
            <person name="Azuma Y."/>
            <person name="Higashiura N."/>
            <person name="Hirakawa H."/>
            <person name="Matsushita K."/>
        </authorList>
    </citation>
    <scope>NUCLEOTIDE SEQUENCE [LARGE SCALE GENOMIC DNA]</scope>
    <source>
        <strain evidence="5 8">5H-1</strain>
    </source>
</reference>
<dbReference type="AlphaFoldDB" id="A0A252AQL7"/>
<dbReference type="InterPro" id="IPR029058">
    <property type="entry name" value="AB_hydrolase_fold"/>
</dbReference>